<proteinExistence type="predicted"/>
<comment type="caution">
    <text evidence="1">The sequence shown here is derived from an EMBL/GenBank/DDBJ whole genome shotgun (WGS) entry which is preliminary data.</text>
</comment>
<evidence type="ECO:0000313" key="1">
    <source>
        <dbReference type="EMBL" id="KAJ7619609.1"/>
    </source>
</evidence>
<gene>
    <name evidence="1" type="ORF">FB45DRAFT_871736</name>
</gene>
<protein>
    <submittedName>
        <fullName evidence="1">Uncharacterized protein</fullName>
    </submittedName>
</protein>
<accession>A0AAD7BFU4</accession>
<keyword evidence="2" id="KW-1185">Reference proteome</keyword>
<organism evidence="1 2">
    <name type="scientific">Roridomyces roridus</name>
    <dbReference type="NCBI Taxonomy" id="1738132"/>
    <lineage>
        <taxon>Eukaryota</taxon>
        <taxon>Fungi</taxon>
        <taxon>Dikarya</taxon>
        <taxon>Basidiomycota</taxon>
        <taxon>Agaricomycotina</taxon>
        <taxon>Agaricomycetes</taxon>
        <taxon>Agaricomycetidae</taxon>
        <taxon>Agaricales</taxon>
        <taxon>Marasmiineae</taxon>
        <taxon>Mycenaceae</taxon>
        <taxon>Roridomyces</taxon>
    </lineage>
</organism>
<name>A0AAD7BFU4_9AGAR</name>
<dbReference type="Proteomes" id="UP001221142">
    <property type="component" value="Unassembled WGS sequence"/>
</dbReference>
<dbReference type="AlphaFoldDB" id="A0AAD7BFU4"/>
<evidence type="ECO:0000313" key="2">
    <source>
        <dbReference type="Proteomes" id="UP001221142"/>
    </source>
</evidence>
<dbReference type="EMBL" id="JARKIF010000018">
    <property type="protein sequence ID" value="KAJ7619609.1"/>
    <property type="molecule type" value="Genomic_DNA"/>
</dbReference>
<sequence>MGGVQVTLRWLLLPSKGQGHILLTLLPVPVSLVRLIGRCHLKDSHFILAVGLLDSICLESGWAMSENLNRGNVLRWTDANSGPFKELKNVTPPPLLSTPPGSLFLLQLRLKQRLSESRGVSTTIWMMQKVLYQGPGHVDFWVNRPRVAAGALVELGEMPGSPW</sequence>
<reference evidence="1" key="1">
    <citation type="submission" date="2023-03" db="EMBL/GenBank/DDBJ databases">
        <title>Massive genome expansion in bonnet fungi (Mycena s.s.) driven by repeated elements and novel gene families across ecological guilds.</title>
        <authorList>
            <consortium name="Lawrence Berkeley National Laboratory"/>
            <person name="Harder C.B."/>
            <person name="Miyauchi S."/>
            <person name="Viragh M."/>
            <person name="Kuo A."/>
            <person name="Thoen E."/>
            <person name="Andreopoulos B."/>
            <person name="Lu D."/>
            <person name="Skrede I."/>
            <person name="Drula E."/>
            <person name="Henrissat B."/>
            <person name="Morin E."/>
            <person name="Kohler A."/>
            <person name="Barry K."/>
            <person name="LaButti K."/>
            <person name="Morin E."/>
            <person name="Salamov A."/>
            <person name="Lipzen A."/>
            <person name="Mereny Z."/>
            <person name="Hegedus B."/>
            <person name="Baldrian P."/>
            <person name="Stursova M."/>
            <person name="Weitz H."/>
            <person name="Taylor A."/>
            <person name="Grigoriev I.V."/>
            <person name="Nagy L.G."/>
            <person name="Martin F."/>
            <person name="Kauserud H."/>
        </authorList>
    </citation>
    <scope>NUCLEOTIDE SEQUENCE</scope>
    <source>
        <strain evidence="1">9284</strain>
    </source>
</reference>